<dbReference type="EMBL" id="OX451736">
    <property type="protein sequence ID" value="CAI8586038.1"/>
    <property type="molecule type" value="Genomic_DNA"/>
</dbReference>
<protein>
    <submittedName>
        <fullName evidence="3">Uncharacterized protein</fullName>
    </submittedName>
</protein>
<keyword evidence="2" id="KW-0812">Transmembrane</keyword>
<keyword evidence="2" id="KW-1133">Transmembrane helix</keyword>
<evidence type="ECO:0000313" key="3">
    <source>
        <dbReference type="EMBL" id="CAI8586038.1"/>
    </source>
</evidence>
<dbReference type="AlphaFoldDB" id="A0AAV0YMY1"/>
<feature type="region of interest" description="Disordered" evidence="1">
    <location>
        <begin position="107"/>
        <end position="133"/>
    </location>
</feature>
<name>A0AAV0YMY1_VICFA</name>
<evidence type="ECO:0000313" key="4">
    <source>
        <dbReference type="Proteomes" id="UP001157006"/>
    </source>
</evidence>
<reference evidence="3 4" key="1">
    <citation type="submission" date="2023-01" db="EMBL/GenBank/DDBJ databases">
        <authorList>
            <person name="Kreplak J."/>
        </authorList>
    </citation>
    <scope>NUCLEOTIDE SEQUENCE [LARGE SCALE GENOMIC DNA]</scope>
</reference>
<dbReference type="Proteomes" id="UP001157006">
    <property type="component" value="Chromosome 1L"/>
</dbReference>
<evidence type="ECO:0000256" key="2">
    <source>
        <dbReference type="SAM" id="Phobius"/>
    </source>
</evidence>
<sequence>MYQLHHANQVHHLLISHTQSRSPTRHPHCTSSLLARQQKTSTTSCNLMQSPLSLLSSSHYTSSTLRSPAFHSTLLLLLLLLLPAFTHPPLLLTIFSTAIVSGERIGGLSDDQKEKDERWGKEGGNNCNNGHLS</sequence>
<evidence type="ECO:0000256" key="1">
    <source>
        <dbReference type="SAM" id="MobiDB-lite"/>
    </source>
</evidence>
<accession>A0AAV0YMY1</accession>
<keyword evidence="4" id="KW-1185">Reference proteome</keyword>
<organism evidence="3 4">
    <name type="scientific">Vicia faba</name>
    <name type="common">Broad bean</name>
    <name type="synonym">Faba vulgaris</name>
    <dbReference type="NCBI Taxonomy" id="3906"/>
    <lineage>
        <taxon>Eukaryota</taxon>
        <taxon>Viridiplantae</taxon>
        <taxon>Streptophyta</taxon>
        <taxon>Embryophyta</taxon>
        <taxon>Tracheophyta</taxon>
        <taxon>Spermatophyta</taxon>
        <taxon>Magnoliopsida</taxon>
        <taxon>eudicotyledons</taxon>
        <taxon>Gunneridae</taxon>
        <taxon>Pentapetalae</taxon>
        <taxon>rosids</taxon>
        <taxon>fabids</taxon>
        <taxon>Fabales</taxon>
        <taxon>Fabaceae</taxon>
        <taxon>Papilionoideae</taxon>
        <taxon>50 kb inversion clade</taxon>
        <taxon>NPAAA clade</taxon>
        <taxon>Hologalegina</taxon>
        <taxon>IRL clade</taxon>
        <taxon>Fabeae</taxon>
        <taxon>Vicia</taxon>
    </lineage>
</organism>
<gene>
    <name evidence="3" type="ORF">VFH_I235560</name>
</gene>
<feature type="transmembrane region" description="Helical" evidence="2">
    <location>
        <begin position="74"/>
        <end position="95"/>
    </location>
</feature>
<proteinExistence type="predicted"/>
<keyword evidence="2" id="KW-0472">Membrane</keyword>
<feature type="compositionally biased region" description="Basic and acidic residues" evidence="1">
    <location>
        <begin position="110"/>
        <end position="121"/>
    </location>
</feature>